<organism evidence="1 2">
    <name type="scientific">Panagrolaimus sp. PS1159</name>
    <dbReference type="NCBI Taxonomy" id="55785"/>
    <lineage>
        <taxon>Eukaryota</taxon>
        <taxon>Metazoa</taxon>
        <taxon>Ecdysozoa</taxon>
        <taxon>Nematoda</taxon>
        <taxon>Chromadorea</taxon>
        <taxon>Rhabditida</taxon>
        <taxon>Tylenchina</taxon>
        <taxon>Panagrolaimomorpha</taxon>
        <taxon>Panagrolaimoidea</taxon>
        <taxon>Panagrolaimidae</taxon>
        <taxon>Panagrolaimus</taxon>
    </lineage>
</organism>
<evidence type="ECO:0000313" key="1">
    <source>
        <dbReference type="Proteomes" id="UP000887580"/>
    </source>
</evidence>
<protein>
    <submittedName>
        <fullName evidence="2">Uncharacterized protein</fullName>
    </submittedName>
</protein>
<reference evidence="2" key="1">
    <citation type="submission" date="2022-11" db="UniProtKB">
        <authorList>
            <consortium name="WormBaseParasite"/>
        </authorList>
    </citation>
    <scope>IDENTIFICATION</scope>
</reference>
<sequence length="122" mass="13795">MTKSVAESFMEARDLILGDEGAREAAVYKYGARSMSTEDQNSKKYRFESFVGILLSPMVTDPINWRVVQRLKANLPGGLTAQSIKDATEDEIYRLMSDMNFNKRKAKNLKLIGTKFADEYDG</sequence>
<dbReference type="Proteomes" id="UP000887580">
    <property type="component" value="Unplaced"/>
</dbReference>
<name>A0AC35F975_9BILA</name>
<accession>A0AC35F975</accession>
<proteinExistence type="predicted"/>
<evidence type="ECO:0000313" key="2">
    <source>
        <dbReference type="WBParaSite" id="PS1159_v2.g1491.t1"/>
    </source>
</evidence>
<dbReference type="WBParaSite" id="PS1159_v2.g1491.t1">
    <property type="protein sequence ID" value="PS1159_v2.g1491.t1"/>
    <property type="gene ID" value="PS1159_v2.g1491"/>
</dbReference>